<feature type="transmembrane region" description="Helical" evidence="6">
    <location>
        <begin position="754"/>
        <end position="778"/>
    </location>
</feature>
<feature type="compositionally biased region" description="Acidic residues" evidence="5">
    <location>
        <begin position="89"/>
        <end position="99"/>
    </location>
</feature>
<evidence type="ECO:0000256" key="3">
    <source>
        <dbReference type="ARBA" id="ARBA00022989"/>
    </source>
</evidence>
<feature type="transmembrane region" description="Helical" evidence="6">
    <location>
        <begin position="790"/>
        <end position="811"/>
    </location>
</feature>
<dbReference type="AlphaFoldDB" id="A0A4S8QPC3"/>
<dbReference type="SUPFAM" id="SSF144083">
    <property type="entry name" value="Magnesium transport protein CorA, transmembrane region"/>
    <property type="match status" value="1"/>
</dbReference>
<proteinExistence type="predicted"/>
<organism evidence="7 8">
    <name type="scientific">Botrytis galanthina</name>
    <dbReference type="NCBI Taxonomy" id="278940"/>
    <lineage>
        <taxon>Eukaryota</taxon>
        <taxon>Fungi</taxon>
        <taxon>Dikarya</taxon>
        <taxon>Ascomycota</taxon>
        <taxon>Pezizomycotina</taxon>
        <taxon>Leotiomycetes</taxon>
        <taxon>Helotiales</taxon>
        <taxon>Sclerotiniaceae</taxon>
        <taxon>Botrytis</taxon>
    </lineage>
</organism>
<dbReference type="Proteomes" id="UP000308671">
    <property type="component" value="Unassembled WGS sequence"/>
</dbReference>
<dbReference type="Pfam" id="PF01544">
    <property type="entry name" value="CorA"/>
    <property type="match status" value="1"/>
</dbReference>
<accession>A0A4S8QPC3</accession>
<evidence type="ECO:0000256" key="5">
    <source>
        <dbReference type="SAM" id="MobiDB-lite"/>
    </source>
</evidence>
<dbReference type="Gene3D" id="1.20.58.340">
    <property type="entry name" value="Magnesium transport protein CorA, transmembrane region"/>
    <property type="match status" value="1"/>
</dbReference>
<reference evidence="7 8" key="1">
    <citation type="submission" date="2017-12" db="EMBL/GenBank/DDBJ databases">
        <title>Comparative genomics of Botrytis spp.</title>
        <authorList>
            <person name="Valero-Jimenez C.A."/>
            <person name="Tapia P."/>
            <person name="Veloso J."/>
            <person name="Silva-Moreno E."/>
            <person name="Staats M."/>
            <person name="Valdes J.H."/>
            <person name="Van Kan J.A.L."/>
        </authorList>
    </citation>
    <scope>NUCLEOTIDE SEQUENCE [LARGE SCALE GENOMIC DNA]</scope>
    <source>
        <strain evidence="7 8">MUCL435</strain>
    </source>
</reference>
<sequence>MNRAYVSRNGGGQQVPMLPLRFDEYLSQFNPRNRTDERERGHGRPQQRSFRRETSIPPPASSNIRRAQERERDRTARRYGDSLEKTGEEEVDQDTSDEEIPTYSFSLSRHEKINVLGKSSSQIDNSIGVAPAPDKPKKWIPYDVSNSRYTGDLNTGGTRSAKLTYSSTGVDSVREPPLSSWIHVAGNIMSVEKFQGAISDFRGLGKSDINSVSKFLERLKERYEKPFQASSGARVRHMVPKSIKESLGSGAPSENAKIKDVKWLCMPYFSLQASSEVTKSSNVPPSAHFSKALMHSSFTNANNDRNSKQAVCHLPDTPAGHYFCINQAWFLTIDNSFLISSSEASLSELHRNKISIGSSQSNGQQSHQLLSSALLVSSSYGSSTFSIPLDECKNWFDFQRHFLDKWPTEYEFKYNDVVITAGIWPEIHKLAKKTLIHVEFYVYDRSFQKLQPEILVASDVLDIRLTNATQTTEAHKTDPKEKTSHYSDLSLLGDRKDEEVSKPSESSLNHEMSISKADICHQVNILTWHGTHKEMPGKHPKTTKHNIPVSWIENTALQADLLEIDKFLVQKTNLNDRMAYQAVEPCTRQNFYDILTEDRSELATSDANFRRNYILKVNLANAAEVLFRFFLPFDCHGPTVERYWGALYPILLVPQRRYKIDYKSARNRSSRPNISETYSEYMRNLNDNFEKNRLDRGHQERIIFLKQEISVILDTLRTQQEVLEGARQYRVEHGQESGENLEVINTNKDRQENAIYIFTIVTIIFLPLSTVASILGMNTNDVRNMEFTQWIFWAVALPLTVIIIALCLTWTGDLRKVWDSFSNLWRRARLHRGSSQFPEESVMSESIDNV</sequence>
<evidence type="ECO:0000313" key="7">
    <source>
        <dbReference type="EMBL" id="THV45025.1"/>
    </source>
</evidence>
<evidence type="ECO:0000313" key="8">
    <source>
        <dbReference type="Proteomes" id="UP000308671"/>
    </source>
</evidence>
<dbReference type="OrthoDB" id="5286874at2759"/>
<keyword evidence="3 6" id="KW-1133">Transmembrane helix</keyword>
<keyword evidence="4 6" id="KW-0472">Membrane</keyword>
<feature type="compositionally biased region" description="Basic and acidic residues" evidence="5">
    <location>
        <begin position="33"/>
        <end position="42"/>
    </location>
</feature>
<dbReference type="InterPro" id="IPR045863">
    <property type="entry name" value="CorA_TM1_TM2"/>
</dbReference>
<protein>
    <submittedName>
        <fullName evidence="7">Uncharacterized protein</fullName>
    </submittedName>
</protein>
<keyword evidence="8" id="KW-1185">Reference proteome</keyword>
<evidence type="ECO:0000256" key="4">
    <source>
        <dbReference type="ARBA" id="ARBA00023136"/>
    </source>
</evidence>
<dbReference type="GO" id="GO:0016020">
    <property type="term" value="C:membrane"/>
    <property type="evidence" value="ECO:0007669"/>
    <property type="project" value="UniProtKB-SubCell"/>
</dbReference>
<comment type="caution">
    <text evidence="7">The sequence shown here is derived from an EMBL/GenBank/DDBJ whole genome shotgun (WGS) entry which is preliminary data.</text>
</comment>
<feature type="compositionally biased region" description="Basic and acidic residues" evidence="5">
    <location>
        <begin position="66"/>
        <end position="88"/>
    </location>
</feature>
<evidence type="ECO:0000256" key="2">
    <source>
        <dbReference type="ARBA" id="ARBA00022692"/>
    </source>
</evidence>
<dbReference type="InterPro" id="IPR002523">
    <property type="entry name" value="MgTranspt_CorA/ZnTranspt_ZntB"/>
</dbReference>
<dbReference type="EMBL" id="PQXL01000540">
    <property type="protein sequence ID" value="THV45025.1"/>
    <property type="molecule type" value="Genomic_DNA"/>
</dbReference>
<feature type="region of interest" description="Disordered" evidence="5">
    <location>
        <begin position="30"/>
        <end position="99"/>
    </location>
</feature>
<name>A0A4S8QPC3_9HELO</name>
<evidence type="ECO:0000256" key="6">
    <source>
        <dbReference type="SAM" id="Phobius"/>
    </source>
</evidence>
<gene>
    <name evidence="7" type="ORF">BGAL_0541g00030</name>
</gene>
<keyword evidence="2 6" id="KW-0812">Transmembrane</keyword>
<evidence type="ECO:0000256" key="1">
    <source>
        <dbReference type="ARBA" id="ARBA00004141"/>
    </source>
</evidence>
<dbReference type="GO" id="GO:0046873">
    <property type="term" value="F:metal ion transmembrane transporter activity"/>
    <property type="evidence" value="ECO:0007669"/>
    <property type="project" value="InterPro"/>
</dbReference>
<comment type="subcellular location">
    <subcellularLocation>
        <location evidence="1">Membrane</location>
        <topology evidence="1">Multi-pass membrane protein</topology>
    </subcellularLocation>
</comment>